<protein>
    <recommendedName>
        <fullName evidence="3">Reductase C-terminal domain-containing protein</fullName>
    </recommendedName>
</protein>
<gene>
    <name evidence="1" type="ORF">DDE18_04455</name>
</gene>
<dbReference type="EMBL" id="QDGZ01000002">
    <property type="protein sequence ID" value="PVG83588.1"/>
    <property type="molecule type" value="Genomic_DNA"/>
</dbReference>
<evidence type="ECO:0000313" key="1">
    <source>
        <dbReference type="EMBL" id="PVG83588.1"/>
    </source>
</evidence>
<evidence type="ECO:0000313" key="2">
    <source>
        <dbReference type="Proteomes" id="UP000246018"/>
    </source>
</evidence>
<keyword evidence="2" id="KW-1185">Reference proteome</keyword>
<dbReference type="AlphaFoldDB" id="A0A2T8FCZ6"/>
<dbReference type="Proteomes" id="UP000246018">
    <property type="component" value="Unassembled WGS sequence"/>
</dbReference>
<dbReference type="Gene3D" id="3.30.390.30">
    <property type="match status" value="1"/>
</dbReference>
<dbReference type="SUPFAM" id="SSF55424">
    <property type="entry name" value="FAD/NAD-linked reductases, dimerisation (C-terminal) domain"/>
    <property type="match status" value="1"/>
</dbReference>
<evidence type="ECO:0008006" key="3">
    <source>
        <dbReference type="Google" id="ProtNLM"/>
    </source>
</evidence>
<organism evidence="1 2">
    <name type="scientific">Nocardioides gansuensis</name>
    <dbReference type="NCBI Taxonomy" id="2138300"/>
    <lineage>
        <taxon>Bacteria</taxon>
        <taxon>Bacillati</taxon>
        <taxon>Actinomycetota</taxon>
        <taxon>Actinomycetes</taxon>
        <taxon>Propionibacteriales</taxon>
        <taxon>Nocardioidaceae</taxon>
        <taxon>Nocardioides</taxon>
    </lineage>
</organism>
<comment type="caution">
    <text evidence="1">The sequence shown here is derived from an EMBL/GenBank/DDBJ whole genome shotgun (WGS) entry which is preliminary data.</text>
</comment>
<reference evidence="1 2" key="1">
    <citation type="submission" date="2018-04" db="EMBL/GenBank/DDBJ databases">
        <title>Genome of Nocardioides gansuensis WSJ-1.</title>
        <authorList>
            <person name="Wu S."/>
            <person name="Wang G."/>
        </authorList>
    </citation>
    <scope>NUCLEOTIDE SEQUENCE [LARGE SCALE GENOMIC DNA]</scope>
    <source>
        <strain evidence="1 2">WSJ-1</strain>
    </source>
</reference>
<proteinExistence type="predicted"/>
<sequence>MSVGHPPKDVAPRITSGHLESGKFVPVWDVDGRVTAVLGANSPREFLRGRLAFRASFARPSL</sequence>
<name>A0A2T8FCZ6_9ACTN</name>
<accession>A0A2T8FCZ6</accession>
<dbReference type="InterPro" id="IPR016156">
    <property type="entry name" value="FAD/NAD-linked_Rdtase_dimer_sf"/>
</dbReference>